<accession>A0AAV3T4Y8</accession>
<dbReference type="InterPro" id="IPR012737">
    <property type="entry name" value="DhaK_L_YcgS"/>
</dbReference>
<dbReference type="SMART" id="SM01120">
    <property type="entry name" value="Dak2"/>
    <property type="match status" value="1"/>
</dbReference>
<dbReference type="InterPro" id="IPR036117">
    <property type="entry name" value="DhaL_dom_sf"/>
</dbReference>
<gene>
    <name evidence="5" type="primary">dhaL</name>
    <name evidence="5" type="ORF">GCM10009020_04070</name>
</gene>
<evidence type="ECO:0000313" key="6">
    <source>
        <dbReference type="Proteomes" id="UP001500420"/>
    </source>
</evidence>
<evidence type="ECO:0000256" key="1">
    <source>
        <dbReference type="ARBA" id="ARBA00022679"/>
    </source>
</evidence>
<sequence length="249" mass="26247">MADADTQREAVRAAAENVADRLEDEKEYLTDLDSAIGDADHGANMSRGFRAAADAVADADDAEPSDLVKQVGTTLISEVGGASGPLYGGSIMSASQTFAEDGITAETSVDFAEAYLDKVKDRGDARIGAKTMVDALTPAVHTYKKSIEQDDLPPLEALGKAVDAAERGVEFTVPIRAEKGRASYLGWRSVGHQDPGATSTLYIMEELLATAEEYLEGDVERDATAVEQPDEDPSDVAEDGAADDDEGGE</sequence>
<keyword evidence="2 5" id="KW-0418">Kinase</keyword>
<keyword evidence="1" id="KW-0808">Transferase</keyword>
<feature type="domain" description="DhaL" evidence="4">
    <location>
        <begin position="9"/>
        <end position="209"/>
    </location>
</feature>
<name>A0AAV3T4Y8_9EURY</name>
<feature type="region of interest" description="Disordered" evidence="3">
    <location>
        <begin position="218"/>
        <end position="249"/>
    </location>
</feature>
<evidence type="ECO:0000256" key="3">
    <source>
        <dbReference type="SAM" id="MobiDB-lite"/>
    </source>
</evidence>
<reference evidence="5 6" key="1">
    <citation type="journal article" date="2019" name="Int. J. Syst. Evol. Microbiol.">
        <title>The Global Catalogue of Microorganisms (GCM) 10K type strain sequencing project: providing services to taxonomists for standard genome sequencing and annotation.</title>
        <authorList>
            <consortium name="The Broad Institute Genomics Platform"/>
            <consortium name="The Broad Institute Genome Sequencing Center for Infectious Disease"/>
            <person name="Wu L."/>
            <person name="Ma J."/>
        </authorList>
    </citation>
    <scope>NUCLEOTIDE SEQUENCE [LARGE SCALE GENOMIC DNA]</scope>
    <source>
        <strain evidence="5 6">JCM 16328</strain>
    </source>
</reference>
<dbReference type="PANTHER" id="PTHR28629:SF4">
    <property type="entry name" value="TRIOKINASE_FMN CYCLASE"/>
    <property type="match status" value="1"/>
</dbReference>
<dbReference type="Gene3D" id="1.25.40.340">
    <property type="match status" value="1"/>
</dbReference>
<dbReference type="PANTHER" id="PTHR28629">
    <property type="entry name" value="TRIOKINASE/FMN CYCLASE"/>
    <property type="match status" value="1"/>
</dbReference>
<keyword evidence="6" id="KW-1185">Reference proteome</keyword>
<dbReference type="NCBIfam" id="TIGR02365">
    <property type="entry name" value="dha_L_ycgS"/>
    <property type="match status" value="1"/>
</dbReference>
<dbReference type="AlphaFoldDB" id="A0AAV3T4Y8"/>
<feature type="compositionally biased region" description="Acidic residues" evidence="3">
    <location>
        <begin position="228"/>
        <end position="249"/>
    </location>
</feature>
<dbReference type="EMBL" id="BAAADV010000001">
    <property type="protein sequence ID" value="GAA0662732.1"/>
    <property type="molecule type" value="Genomic_DNA"/>
</dbReference>
<protein>
    <submittedName>
        <fullName evidence="5">Dihydroxyacetone kinase subunit DhaL</fullName>
    </submittedName>
</protein>
<dbReference type="Proteomes" id="UP001500420">
    <property type="component" value="Unassembled WGS sequence"/>
</dbReference>
<dbReference type="InterPro" id="IPR004007">
    <property type="entry name" value="DhaL_dom"/>
</dbReference>
<dbReference type="SUPFAM" id="SSF101473">
    <property type="entry name" value="DhaL-like"/>
    <property type="match status" value="1"/>
</dbReference>
<organism evidence="5 6">
    <name type="scientific">Natronoarchaeum mannanilyticum</name>
    <dbReference type="NCBI Taxonomy" id="926360"/>
    <lineage>
        <taxon>Archaea</taxon>
        <taxon>Methanobacteriati</taxon>
        <taxon>Methanobacteriota</taxon>
        <taxon>Stenosarchaea group</taxon>
        <taxon>Halobacteria</taxon>
        <taxon>Halobacteriales</taxon>
        <taxon>Natronoarchaeaceae</taxon>
    </lineage>
</organism>
<dbReference type="GO" id="GO:0004371">
    <property type="term" value="F:glycerone kinase activity"/>
    <property type="evidence" value="ECO:0007669"/>
    <property type="project" value="InterPro"/>
</dbReference>
<dbReference type="GO" id="GO:0005829">
    <property type="term" value="C:cytosol"/>
    <property type="evidence" value="ECO:0007669"/>
    <property type="project" value="TreeGrafter"/>
</dbReference>
<proteinExistence type="predicted"/>
<dbReference type="PROSITE" id="PS51480">
    <property type="entry name" value="DHAL"/>
    <property type="match status" value="1"/>
</dbReference>
<dbReference type="GO" id="GO:0019563">
    <property type="term" value="P:glycerol catabolic process"/>
    <property type="evidence" value="ECO:0007669"/>
    <property type="project" value="TreeGrafter"/>
</dbReference>
<evidence type="ECO:0000259" key="4">
    <source>
        <dbReference type="PROSITE" id="PS51480"/>
    </source>
</evidence>
<evidence type="ECO:0000313" key="5">
    <source>
        <dbReference type="EMBL" id="GAA0662732.1"/>
    </source>
</evidence>
<comment type="caution">
    <text evidence="5">The sequence shown here is derived from an EMBL/GenBank/DDBJ whole genome shotgun (WGS) entry which is preliminary data.</text>
</comment>
<evidence type="ECO:0000256" key="2">
    <source>
        <dbReference type="ARBA" id="ARBA00022777"/>
    </source>
</evidence>
<dbReference type="RefSeq" id="WP_343772169.1">
    <property type="nucleotide sequence ID" value="NZ_BAAADV010000001.1"/>
</dbReference>
<dbReference type="InterPro" id="IPR050861">
    <property type="entry name" value="Dihydroxyacetone_Kinase"/>
</dbReference>
<dbReference type="FunFam" id="1.25.40.340:FF:000002">
    <property type="entry name" value="Dihydroxyacetone kinase, L subunit"/>
    <property type="match status" value="1"/>
</dbReference>
<dbReference type="Pfam" id="PF02734">
    <property type="entry name" value="Dak2"/>
    <property type="match status" value="1"/>
</dbReference>